<keyword evidence="5" id="KW-1185">Reference proteome</keyword>
<dbReference type="PANTHER" id="PTHR43248">
    <property type="entry name" value="2-SUCCINYL-6-HYDROXY-2,4-CYCLOHEXADIENE-1-CARBOXYLATE SYNTHASE"/>
    <property type="match status" value="1"/>
</dbReference>
<evidence type="ECO:0000313" key="5">
    <source>
        <dbReference type="Proteomes" id="UP000240572"/>
    </source>
</evidence>
<dbReference type="RefSeq" id="WP_181358553.1">
    <property type="nucleotide sequence ID" value="NZ_PYGD01000010.1"/>
</dbReference>
<evidence type="ECO:0000259" key="3">
    <source>
        <dbReference type="Pfam" id="PF00561"/>
    </source>
</evidence>
<evidence type="ECO:0000313" key="4">
    <source>
        <dbReference type="EMBL" id="PSK89778.1"/>
    </source>
</evidence>
<dbReference type="Proteomes" id="UP000240572">
    <property type="component" value="Unassembled WGS sequence"/>
</dbReference>
<comment type="caution">
    <text evidence="4">The sequence shown here is derived from an EMBL/GenBank/DDBJ whole genome shotgun (WGS) entry which is preliminary data.</text>
</comment>
<dbReference type="AlphaFoldDB" id="A0A2P8CXT6"/>
<gene>
    <name evidence="4" type="ORF">B0I18_11077</name>
</gene>
<dbReference type="Pfam" id="PF00561">
    <property type="entry name" value="Abhydrolase_1"/>
    <property type="match status" value="1"/>
</dbReference>
<dbReference type="InterPro" id="IPR051601">
    <property type="entry name" value="Serine_prot/Carboxylest_S33"/>
</dbReference>
<evidence type="ECO:0000256" key="1">
    <source>
        <dbReference type="ARBA" id="ARBA00010088"/>
    </source>
</evidence>
<dbReference type="GO" id="GO:0006508">
    <property type="term" value="P:proteolysis"/>
    <property type="evidence" value="ECO:0007669"/>
    <property type="project" value="InterPro"/>
</dbReference>
<name>A0A2P8CXT6_9BACT</name>
<dbReference type="GO" id="GO:0008233">
    <property type="term" value="F:peptidase activity"/>
    <property type="evidence" value="ECO:0007669"/>
    <property type="project" value="InterPro"/>
</dbReference>
<sequence>MKKIKTRWIQAAATLKARPGGHKQGRIYKAARTTGSIVSTLLLLCLFAIPVAGQTPQDYYDTLQIGGIRQVIRVQGKAGAPLLLFLHGGPGSSRMAQADKFSKQLQEHFTVVQWDQRETGRTLQCNTTKGPITLAMMEQDTEALVDTLLHRFAQEKLYLAGESWGTVPGFYMAGRHPDKLHAYLAFSPVIDQLKSERMLIVLLQDYALMAHNKEAQRELLSVKIPFREARDLYYSRKWLFTYNDEPIADKDTAVMKSYLETWSATWLPVWNAALQRNLLKTLPEIKCPVYFFIGGKDLQTNCTIAKSYYESLKAPAKALFWYKDAGHSLLVTEAPEVQRTIIEKILRQ</sequence>
<feature type="domain" description="AB hydrolase-1" evidence="3">
    <location>
        <begin position="81"/>
        <end position="333"/>
    </location>
</feature>
<evidence type="ECO:0000256" key="2">
    <source>
        <dbReference type="ARBA" id="ARBA00022801"/>
    </source>
</evidence>
<proteinExistence type="inferred from homology"/>
<dbReference type="InterPro" id="IPR000073">
    <property type="entry name" value="AB_hydrolase_1"/>
</dbReference>
<dbReference type="PRINTS" id="PR00793">
    <property type="entry name" value="PROAMNOPTASE"/>
</dbReference>
<keyword evidence="2" id="KW-0378">Hydrolase</keyword>
<dbReference type="EMBL" id="PYGD01000010">
    <property type="protein sequence ID" value="PSK89778.1"/>
    <property type="molecule type" value="Genomic_DNA"/>
</dbReference>
<organism evidence="4 5">
    <name type="scientific">Taibaiella chishuiensis</name>
    <dbReference type="NCBI Taxonomy" id="1434707"/>
    <lineage>
        <taxon>Bacteria</taxon>
        <taxon>Pseudomonadati</taxon>
        <taxon>Bacteroidota</taxon>
        <taxon>Chitinophagia</taxon>
        <taxon>Chitinophagales</taxon>
        <taxon>Chitinophagaceae</taxon>
        <taxon>Taibaiella</taxon>
    </lineage>
</organism>
<dbReference type="Gene3D" id="3.40.50.1820">
    <property type="entry name" value="alpha/beta hydrolase"/>
    <property type="match status" value="1"/>
</dbReference>
<protein>
    <submittedName>
        <fullName evidence="4">Pimeloyl-ACP methyl ester carboxylesterase</fullName>
    </submittedName>
</protein>
<dbReference type="InterPro" id="IPR029058">
    <property type="entry name" value="AB_hydrolase_fold"/>
</dbReference>
<dbReference type="InterPro" id="IPR002410">
    <property type="entry name" value="Peptidase_S33"/>
</dbReference>
<reference evidence="4 5" key="1">
    <citation type="submission" date="2018-03" db="EMBL/GenBank/DDBJ databases">
        <title>Genomic Encyclopedia of Type Strains, Phase III (KMG-III): the genomes of soil and plant-associated and newly described type strains.</title>
        <authorList>
            <person name="Whitman W."/>
        </authorList>
    </citation>
    <scope>NUCLEOTIDE SEQUENCE [LARGE SCALE GENOMIC DNA]</scope>
    <source>
        <strain evidence="4 5">CGMCC 1.12700</strain>
    </source>
</reference>
<accession>A0A2P8CXT6</accession>
<comment type="similarity">
    <text evidence="1">Belongs to the peptidase S33 family.</text>
</comment>
<dbReference type="SUPFAM" id="SSF53474">
    <property type="entry name" value="alpha/beta-Hydrolases"/>
    <property type="match status" value="1"/>
</dbReference>